<dbReference type="GO" id="GO:0016787">
    <property type="term" value="F:hydrolase activity"/>
    <property type="evidence" value="ECO:0007669"/>
    <property type="project" value="UniProtKB-KW"/>
</dbReference>
<feature type="domain" description="Beta-lactamase hydrolase-like protein phosphatase-like" evidence="1">
    <location>
        <begin position="6"/>
        <end position="110"/>
    </location>
</feature>
<keyword evidence="2" id="KW-0378">Hydrolase</keyword>
<dbReference type="EMBL" id="CP047045">
    <property type="protein sequence ID" value="QGZ95707.1"/>
    <property type="molecule type" value="Genomic_DNA"/>
</dbReference>
<dbReference type="Proteomes" id="UP000431269">
    <property type="component" value="Chromosome"/>
</dbReference>
<dbReference type="EC" id="3.-.-.-" evidence="2"/>
<name>A0A6I6MSE9_9CAUL</name>
<sequence length="144" mass="15115">MTEYIRVTPEFAVAGQLEPTDIARASSEGFAAVIVNRPDGEDPGQPREAEMKAAAEAAGMRFVSLPYTGRTPPGVVAETAALLDETKGPVLAYCRTGKRSIMAWALAQALSGARRPDEIIALAARAGYDLQGARGALDTLAPKS</sequence>
<dbReference type="InterPro" id="IPR005939">
    <property type="entry name" value="BLH_phosphatase-like"/>
</dbReference>
<evidence type="ECO:0000313" key="2">
    <source>
        <dbReference type="EMBL" id="QGZ95707.1"/>
    </source>
</evidence>
<dbReference type="NCBIfam" id="TIGR01244">
    <property type="entry name" value="TIGR01244 family sulfur transferase"/>
    <property type="match status" value="1"/>
</dbReference>
<dbReference type="RefSeq" id="WP_158766550.1">
    <property type="nucleotide sequence ID" value="NZ_CP047045.1"/>
</dbReference>
<dbReference type="Pfam" id="PF04273">
    <property type="entry name" value="BLH_phosphatase"/>
    <property type="match status" value="1"/>
</dbReference>
<dbReference type="KEGG" id="tsv:DSM104635_02558"/>
<organism evidence="2 3">
    <name type="scientific">Terricaulis silvestris</name>
    <dbReference type="NCBI Taxonomy" id="2686094"/>
    <lineage>
        <taxon>Bacteria</taxon>
        <taxon>Pseudomonadati</taxon>
        <taxon>Pseudomonadota</taxon>
        <taxon>Alphaproteobacteria</taxon>
        <taxon>Caulobacterales</taxon>
        <taxon>Caulobacteraceae</taxon>
        <taxon>Terricaulis</taxon>
    </lineage>
</organism>
<dbReference type="Gene3D" id="3.90.190.10">
    <property type="entry name" value="Protein tyrosine phosphatase superfamily"/>
    <property type="match status" value="1"/>
</dbReference>
<dbReference type="SUPFAM" id="SSF52799">
    <property type="entry name" value="(Phosphotyrosine protein) phosphatases II"/>
    <property type="match status" value="1"/>
</dbReference>
<gene>
    <name evidence="2" type="primary">blh_1</name>
    <name evidence="2" type="ORF">DSM104635_02558</name>
</gene>
<evidence type="ECO:0000313" key="3">
    <source>
        <dbReference type="Proteomes" id="UP000431269"/>
    </source>
</evidence>
<evidence type="ECO:0000259" key="1">
    <source>
        <dbReference type="Pfam" id="PF04273"/>
    </source>
</evidence>
<dbReference type="InterPro" id="IPR029021">
    <property type="entry name" value="Prot-tyrosine_phosphatase-like"/>
</dbReference>
<reference evidence="3" key="1">
    <citation type="submission" date="2019-12" db="EMBL/GenBank/DDBJ databases">
        <title>Complete genome of Terracaulis silvestris 0127_4.</title>
        <authorList>
            <person name="Vieira S."/>
            <person name="Riedel T."/>
            <person name="Sproer C."/>
            <person name="Pascual J."/>
            <person name="Boedeker C."/>
            <person name="Overmann J."/>
        </authorList>
    </citation>
    <scope>NUCLEOTIDE SEQUENCE [LARGE SCALE GENOMIC DNA]</scope>
    <source>
        <strain evidence="3">0127_4</strain>
    </source>
</reference>
<proteinExistence type="predicted"/>
<protein>
    <submittedName>
        <fullName evidence="2">Beta-lactamase hydrolase-like protein</fullName>
        <ecNumber evidence="2">3.-.-.-</ecNumber>
    </submittedName>
</protein>
<accession>A0A6I6MSE9</accession>
<keyword evidence="3" id="KW-1185">Reference proteome</keyword>
<dbReference type="AlphaFoldDB" id="A0A6I6MSE9"/>